<keyword evidence="4" id="KW-1185">Reference proteome</keyword>
<organism evidence="3 4">
    <name type="scientific">Caligus rogercresseyi</name>
    <name type="common">Sea louse</name>
    <dbReference type="NCBI Taxonomy" id="217165"/>
    <lineage>
        <taxon>Eukaryota</taxon>
        <taxon>Metazoa</taxon>
        <taxon>Ecdysozoa</taxon>
        <taxon>Arthropoda</taxon>
        <taxon>Crustacea</taxon>
        <taxon>Multicrustacea</taxon>
        <taxon>Hexanauplia</taxon>
        <taxon>Copepoda</taxon>
        <taxon>Siphonostomatoida</taxon>
        <taxon>Caligidae</taxon>
        <taxon>Caligus</taxon>
    </lineage>
</organism>
<reference evidence="4" key="1">
    <citation type="submission" date="2021-01" db="EMBL/GenBank/DDBJ databases">
        <title>Caligus Genome Assembly.</title>
        <authorList>
            <person name="Gallardo-Escarate C."/>
        </authorList>
    </citation>
    <scope>NUCLEOTIDE SEQUENCE [LARGE SCALE GENOMIC DNA]</scope>
</reference>
<evidence type="ECO:0000256" key="1">
    <source>
        <dbReference type="ARBA" id="ARBA00022468"/>
    </source>
</evidence>
<feature type="non-terminal residue" evidence="3">
    <location>
        <position position="1"/>
    </location>
</feature>
<dbReference type="OrthoDB" id="2499658at2759"/>
<protein>
    <recommendedName>
        <fullName evidence="2">Rap-GAP domain-containing protein</fullName>
    </recommendedName>
</protein>
<evidence type="ECO:0000313" key="3">
    <source>
        <dbReference type="EMBL" id="QQP50142.1"/>
    </source>
</evidence>
<evidence type="ECO:0000313" key="4">
    <source>
        <dbReference type="Proteomes" id="UP000595437"/>
    </source>
</evidence>
<dbReference type="Pfam" id="PF02145">
    <property type="entry name" value="Rap_GAP"/>
    <property type="match status" value="1"/>
</dbReference>
<proteinExistence type="predicted"/>
<dbReference type="InterPro" id="IPR050989">
    <property type="entry name" value="Rap1_Ran_GAP"/>
</dbReference>
<evidence type="ECO:0000259" key="2">
    <source>
        <dbReference type="PROSITE" id="PS50085"/>
    </source>
</evidence>
<dbReference type="SUPFAM" id="SSF111347">
    <property type="entry name" value="Rap/Ran-GAP"/>
    <property type="match status" value="1"/>
</dbReference>
<name>A0A7T8K7U7_CALRO</name>
<gene>
    <name evidence="3" type="ORF">FKW44_011046</name>
</gene>
<feature type="domain" description="Rap-GAP" evidence="2">
    <location>
        <begin position="1"/>
        <end position="57"/>
    </location>
</feature>
<dbReference type="GO" id="GO:0005737">
    <property type="term" value="C:cytoplasm"/>
    <property type="evidence" value="ECO:0007669"/>
    <property type="project" value="TreeGrafter"/>
</dbReference>
<dbReference type="InterPro" id="IPR000331">
    <property type="entry name" value="Rap/Ran_GAP_dom"/>
</dbReference>
<dbReference type="PROSITE" id="PS50085">
    <property type="entry name" value="RAPGAP"/>
    <property type="match status" value="1"/>
</dbReference>
<dbReference type="GO" id="GO:0005096">
    <property type="term" value="F:GTPase activator activity"/>
    <property type="evidence" value="ECO:0007669"/>
    <property type="project" value="UniProtKB-KW"/>
</dbReference>
<dbReference type="PANTHER" id="PTHR15711">
    <property type="entry name" value="RAP GTPASE-ACTIVATING PROTEIN"/>
    <property type="match status" value="1"/>
</dbReference>
<accession>A0A7T8K7U7</accession>
<dbReference type="InterPro" id="IPR035974">
    <property type="entry name" value="Rap/Ran-GAP_sf"/>
</dbReference>
<dbReference type="AlphaFoldDB" id="A0A7T8K7U7"/>
<keyword evidence="1" id="KW-0343">GTPase activation</keyword>
<dbReference type="Gene3D" id="3.40.50.11210">
    <property type="entry name" value="Rap/Ran-GAP"/>
    <property type="match status" value="1"/>
</dbReference>
<dbReference type="EMBL" id="CP045896">
    <property type="protein sequence ID" value="QQP50142.1"/>
    <property type="molecule type" value="Genomic_DNA"/>
</dbReference>
<dbReference type="PANTHER" id="PTHR15711:SF22">
    <property type="entry name" value="RAP-GAP DOMAIN-CONTAINING PROTEIN"/>
    <property type="match status" value="1"/>
</dbReference>
<dbReference type="Proteomes" id="UP000595437">
    <property type="component" value="Chromosome 7"/>
</dbReference>
<sequence length="57" mass="6486">VGLMYCREGQQTEEEMYNNEEGGAAFNEFLEMIGQKVRLKGFSKYKAGLCNKSKSRS</sequence>
<dbReference type="GO" id="GO:0051056">
    <property type="term" value="P:regulation of small GTPase mediated signal transduction"/>
    <property type="evidence" value="ECO:0007669"/>
    <property type="project" value="InterPro"/>
</dbReference>